<evidence type="ECO:0000313" key="3">
    <source>
        <dbReference type="EMBL" id="KXS30932.1"/>
    </source>
</evidence>
<keyword evidence="3" id="KW-0645">Protease</keyword>
<dbReference type="PANTHER" id="PTHR42733">
    <property type="entry name" value="DJ-1 PROTEIN"/>
    <property type="match status" value="1"/>
</dbReference>
<evidence type="ECO:0000313" key="4">
    <source>
        <dbReference type="Proteomes" id="UP000070578"/>
    </source>
</evidence>
<gene>
    <name evidence="3" type="ORF">AWT59_2941</name>
</gene>
<dbReference type="CDD" id="cd03134">
    <property type="entry name" value="GATase1_PfpI_like"/>
    <property type="match status" value="1"/>
</dbReference>
<dbReference type="InterPro" id="IPR006286">
    <property type="entry name" value="C56_PfpI-like"/>
</dbReference>
<dbReference type="Pfam" id="PF01965">
    <property type="entry name" value="DJ-1_PfpI"/>
    <property type="match status" value="1"/>
</dbReference>
<organism evidence="3 4">
    <name type="scientific">Candidatus Gallionella acididurans</name>
    <dbReference type="NCBI Taxonomy" id="1796491"/>
    <lineage>
        <taxon>Bacteria</taxon>
        <taxon>Pseudomonadati</taxon>
        <taxon>Pseudomonadota</taxon>
        <taxon>Betaproteobacteria</taxon>
        <taxon>Nitrosomonadales</taxon>
        <taxon>Gallionellaceae</taxon>
        <taxon>Gallionella</taxon>
    </lineage>
</organism>
<dbReference type="AlphaFoldDB" id="A0A139BPQ1"/>
<dbReference type="EMBL" id="LSLI01000118">
    <property type="protein sequence ID" value="KXS30932.1"/>
    <property type="molecule type" value="Genomic_DNA"/>
</dbReference>
<dbReference type="InterPro" id="IPR002818">
    <property type="entry name" value="DJ-1/PfpI"/>
</dbReference>
<dbReference type="Gene3D" id="3.40.50.880">
    <property type="match status" value="1"/>
</dbReference>
<dbReference type="Proteomes" id="UP000070578">
    <property type="component" value="Unassembled WGS sequence"/>
</dbReference>
<dbReference type="PATRIC" id="fig|1796491.3.peg.3223"/>
<evidence type="ECO:0000259" key="2">
    <source>
        <dbReference type="Pfam" id="PF01965"/>
    </source>
</evidence>
<proteinExistence type="inferred from homology"/>
<reference evidence="3 4" key="2">
    <citation type="submission" date="2016-03" db="EMBL/GenBank/DDBJ databases">
        <title>New uncultured bacterium of the family Gallionellaceae from acid mine drainage: description and reconstruction of genome based on metagenomic analysis of microbial community.</title>
        <authorList>
            <person name="Kadnikov V."/>
            <person name="Ivasenko D."/>
            <person name="Beletsky A."/>
            <person name="Mardanov A."/>
            <person name="Danilova E."/>
            <person name="Pimenov N."/>
            <person name="Karnachuk O."/>
            <person name="Ravin N."/>
        </authorList>
    </citation>
    <scope>NUCLEOTIDE SEQUENCE [LARGE SCALE GENOMIC DNA]</scope>
    <source>
        <strain evidence="3">ShG14-8</strain>
    </source>
</reference>
<evidence type="ECO:0000256" key="1">
    <source>
        <dbReference type="ARBA" id="ARBA00008542"/>
    </source>
</evidence>
<comment type="caution">
    <text evidence="3">The sequence shown here is derived from an EMBL/GenBank/DDBJ whole genome shotgun (WGS) entry which is preliminary data.</text>
</comment>
<comment type="similarity">
    <text evidence="1">Belongs to the peptidase C56 family.</text>
</comment>
<protein>
    <submittedName>
        <fullName evidence="3">Intracellular protease, PfpI family</fullName>
    </submittedName>
</protein>
<accession>A0A139BPQ1</accession>
<name>A0A139BPQ1_9PROT</name>
<dbReference type="GO" id="GO:0006508">
    <property type="term" value="P:proteolysis"/>
    <property type="evidence" value="ECO:0007669"/>
    <property type="project" value="UniProtKB-KW"/>
</dbReference>
<dbReference type="InterPro" id="IPR029062">
    <property type="entry name" value="Class_I_gatase-like"/>
</dbReference>
<dbReference type="GO" id="GO:0008233">
    <property type="term" value="F:peptidase activity"/>
    <property type="evidence" value="ECO:0007669"/>
    <property type="project" value="UniProtKB-KW"/>
</dbReference>
<dbReference type="PANTHER" id="PTHR42733:SF2">
    <property type="entry name" value="DJ-1_THIJ_PFPI FAMILY PROTEIN"/>
    <property type="match status" value="1"/>
</dbReference>
<sequence>MKALIISADKFEDTELLVPYYRLKEAAIDVEVASLSRGTIKGKHGYEVIVDKTLDEINPDDYEILVLPGGAAPALVRKEPKALDIARSFFARNKPVAAICHGPQILISAGLLKGRHATCYMSVVDELKEAGALYEDMDVVVDANLVTSRQPSDLPAFMSETMKQLKL</sequence>
<dbReference type="PROSITE" id="PS51276">
    <property type="entry name" value="PEPTIDASE_C56_PFPI"/>
    <property type="match status" value="1"/>
</dbReference>
<reference evidence="3 4" key="1">
    <citation type="submission" date="2016-02" db="EMBL/GenBank/DDBJ databases">
        <authorList>
            <person name="Wen L."/>
            <person name="He K."/>
            <person name="Yang H."/>
        </authorList>
    </citation>
    <scope>NUCLEOTIDE SEQUENCE [LARGE SCALE GENOMIC DNA]</scope>
    <source>
        <strain evidence="3">ShG14-8</strain>
    </source>
</reference>
<keyword evidence="3" id="KW-0378">Hydrolase</keyword>
<feature type="domain" description="DJ-1/PfpI" evidence="2">
    <location>
        <begin position="1"/>
        <end position="164"/>
    </location>
</feature>
<dbReference type="SUPFAM" id="SSF52317">
    <property type="entry name" value="Class I glutamine amidotransferase-like"/>
    <property type="match status" value="1"/>
</dbReference>
<dbReference type="NCBIfam" id="TIGR01382">
    <property type="entry name" value="PfpI"/>
    <property type="match status" value="1"/>
</dbReference>